<feature type="compositionally biased region" description="Basic and acidic residues" evidence="1">
    <location>
        <begin position="162"/>
        <end position="173"/>
    </location>
</feature>
<feature type="compositionally biased region" description="Low complexity" evidence="1">
    <location>
        <begin position="175"/>
        <end position="198"/>
    </location>
</feature>
<feature type="compositionally biased region" description="Polar residues" evidence="1">
    <location>
        <begin position="11"/>
        <end position="28"/>
    </location>
</feature>
<dbReference type="Proteomes" id="UP001165121">
    <property type="component" value="Unassembled WGS sequence"/>
</dbReference>
<feature type="compositionally biased region" description="Basic residues" evidence="1">
    <location>
        <begin position="586"/>
        <end position="605"/>
    </location>
</feature>
<feature type="compositionally biased region" description="Basic and acidic residues" evidence="1">
    <location>
        <begin position="570"/>
        <end position="579"/>
    </location>
</feature>
<proteinExistence type="predicted"/>
<dbReference type="OrthoDB" id="128094at2759"/>
<feature type="compositionally biased region" description="Basic and acidic residues" evidence="1">
    <location>
        <begin position="515"/>
        <end position="525"/>
    </location>
</feature>
<evidence type="ECO:0000313" key="2">
    <source>
        <dbReference type="EMBL" id="GMF21846.1"/>
    </source>
</evidence>
<feature type="compositionally biased region" description="Basic and acidic residues" evidence="1">
    <location>
        <begin position="67"/>
        <end position="77"/>
    </location>
</feature>
<comment type="caution">
    <text evidence="2">The sequence shown here is derived from an EMBL/GenBank/DDBJ whole genome shotgun (WGS) entry which is preliminary data.</text>
</comment>
<feature type="region of interest" description="Disordered" evidence="1">
    <location>
        <begin position="462"/>
        <end position="482"/>
    </location>
</feature>
<feature type="compositionally biased region" description="Low complexity" evidence="1">
    <location>
        <begin position="633"/>
        <end position="650"/>
    </location>
</feature>
<name>A0A9W6TWH0_9STRA</name>
<feature type="region of interest" description="Disordered" evidence="1">
    <location>
        <begin position="1"/>
        <end position="78"/>
    </location>
</feature>
<feature type="compositionally biased region" description="Polar residues" evidence="1">
    <location>
        <begin position="406"/>
        <end position="419"/>
    </location>
</feature>
<feature type="compositionally biased region" description="Pro residues" evidence="1">
    <location>
        <begin position="88"/>
        <end position="98"/>
    </location>
</feature>
<feature type="region of interest" description="Disordered" evidence="1">
    <location>
        <begin position="128"/>
        <end position="232"/>
    </location>
</feature>
<sequence>MHEDGDEADSQHSPMGNNNWRSSANIDSVNPYREQIDHQARRSSSSAASIAQYSLPPSDTQTSFDDSTDRLHPRYGDDSFVNELVPMFPKPALPPPPHFVEDDSQALEEYDVQLVAPNMSRMLTADHRSSFGRSRQRLASQERQAVATPNSRSQPASIASRNSERSAGSEKRAPSSSRRYTHSSSSDSSDFESGVNSSVEERHHPASIKQTRRVTIEDSQPTVHQVARDTQSDMANSIAVDNQSDISSESGVSSLGFTVQLNLAAGISRKRNNDEYPHKGPRHTNPQQHISGTIGGSDDERDKQSEKSFASSSSMSVDAHFNYLSNMTSAVGKSLPLHLRLPAMIFGKKDMTKPPAPVAWSASPVSSIASETEAGPNDIVGMHSQLGNSIALSSSSRSDSSLEEQYASSPSTNVEQNAKLQVDENGSLRSFGSSDRDIESEESSESGEQRVVHLTFDHIQDNVSRSLPPPLGNLDMSVPPAPLEHLNRSIASSDSSSERSSQVLERRQIRHRVDLYEAGEERKMGDSISDSSSSSPRAALLSSSNATSRRRRAEKIVIPMKEGSSDGDSDGGHSRKEMSLAEAFQRRHPRFGRRLASHRDKLKRQSQKEDEQQQKQQQEENESELRSSKLDASRASAAAAETARSRGASADPLPQEKQDLLNRLASGSRAKISSREMKERSRRLYQQLPEVVERKRQEEVMRRRRERLNELRQQEKVRHRDQSFQTNRPSNCFVPCNSACRSAAFSRSSIDSINNSVIEGEWIIVKRPAHCSLDSQIGKLLFRSLRDNFNSLSVFNHRAAPRLYFFFGCLAPSSLRSGMVWHSDKAHT</sequence>
<feature type="compositionally biased region" description="Basic and acidic residues" evidence="1">
    <location>
        <begin position="623"/>
        <end position="632"/>
    </location>
</feature>
<keyword evidence="3" id="KW-1185">Reference proteome</keyword>
<gene>
    <name evidence="2" type="ORF">Pfra01_000303500</name>
</gene>
<dbReference type="AlphaFoldDB" id="A0A9W6TWH0"/>
<feature type="region of interest" description="Disordered" evidence="1">
    <location>
        <begin position="515"/>
        <end position="681"/>
    </location>
</feature>
<accession>A0A9W6TWH0</accession>
<protein>
    <submittedName>
        <fullName evidence="2">Unnamed protein product</fullName>
    </submittedName>
</protein>
<feature type="region of interest" description="Disordered" evidence="1">
    <location>
        <begin position="86"/>
        <end position="105"/>
    </location>
</feature>
<evidence type="ECO:0000313" key="3">
    <source>
        <dbReference type="Proteomes" id="UP001165121"/>
    </source>
</evidence>
<feature type="compositionally biased region" description="Low complexity" evidence="1">
    <location>
        <begin position="526"/>
        <end position="547"/>
    </location>
</feature>
<organism evidence="2 3">
    <name type="scientific">Phytophthora fragariaefolia</name>
    <dbReference type="NCBI Taxonomy" id="1490495"/>
    <lineage>
        <taxon>Eukaryota</taxon>
        <taxon>Sar</taxon>
        <taxon>Stramenopiles</taxon>
        <taxon>Oomycota</taxon>
        <taxon>Peronosporomycetes</taxon>
        <taxon>Peronosporales</taxon>
        <taxon>Peronosporaceae</taxon>
        <taxon>Phytophthora</taxon>
    </lineage>
</organism>
<feature type="region of interest" description="Disordered" evidence="1">
    <location>
        <begin position="271"/>
        <end position="312"/>
    </location>
</feature>
<feature type="region of interest" description="Disordered" evidence="1">
    <location>
        <begin position="391"/>
        <end position="449"/>
    </location>
</feature>
<dbReference type="EMBL" id="BSXT01000237">
    <property type="protein sequence ID" value="GMF21846.1"/>
    <property type="molecule type" value="Genomic_DNA"/>
</dbReference>
<reference evidence="2" key="1">
    <citation type="submission" date="2023-04" db="EMBL/GenBank/DDBJ databases">
        <title>Phytophthora fragariaefolia NBRC 109709.</title>
        <authorList>
            <person name="Ichikawa N."/>
            <person name="Sato H."/>
            <person name="Tonouchi N."/>
        </authorList>
    </citation>
    <scope>NUCLEOTIDE SEQUENCE</scope>
    <source>
        <strain evidence="2">NBRC 109709</strain>
    </source>
</reference>
<feature type="compositionally biased region" description="Polar residues" evidence="1">
    <location>
        <begin position="131"/>
        <end position="161"/>
    </location>
</feature>
<evidence type="ECO:0000256" key="1">
    <source>
        <dbReference type="SAM" id="MobiDB-lite"/>
    </source>
</evidence>